<accession>A0ABV5SDN3</accession>
<dbReference type="RefSeq" id="WP_344988580.1">
    <property type="nucleotide sequence ID" value="NZ_BAAAXV010000002.1"/>
</dbReference>
<organism evidence="4 5">
    <name type="scientific">Nonomuraea helvata</name>
    <dbReference type="NCBI Taxonomy" id="37484"/>
    <lineage>
        <taxon>Bacteria</taxon>
        <taxon>Bacillati</taxon>
        <taxon>Actinomycetota</taxon>
        <taxon>Actinomycetes</taxon>
        <taxon>Streptosporangiales</taxon>
        <taxon>Streptosporangiaceae</taxon>
        <taxon>Nonomuraea</taxon>
    </lineage>
</organism>
<dbReference type="InterPro" id="IPR011010">
    <property type="entry name" value="DNA_brk_join_enz"/>
</dbReference>
<feature type="domain" description="Core-binding (CB)" evidence="3">
    <location>
        <begin position="77"/>
        <end position="172"/>
    </location>
</feature>
<gene>
    <name evidence="4" type="ORF">ACFFSA_42485</name>
</gene>
<protein>
    <recommendedName>
        <fullName evidence="3">Core-binding (CB) domain-containing protein</fullName>
    </recommendedName>
</protein>
<keyword evidence="5" id="KW-1185">Reference proteome</keyword>
<proteinExistence type="predicted"/>
<evidence type="ECO:0000256" key="1">
    <source>
        <dbReference type="ARBA" id="ARBA00023125"/>
    </source>
</evidence>
<dbReference type="EMBL" id="JBHMBW010000064">
    <property type="protein sequence ID" value="MFB9629780.1"/>
    <property type="molecule type" value="Genomic_DNA"/>
</dbReference>
<dbReference type="InterPro" id="IPR004107">
    <property type="entry name" value="Integrase_SAM-like_N"/>
</dbReference>
<dbReference type="PROSITE" id="PS51900">
    <property type="entry name" value="CB"/>
    <property type="match status" value="1"/>
</dbReference>
<dbReference type="Gene3D" id="1.10.150.130">
    <property type="match status" value="1"/>
</dbReference>
<evidence type="ECO:0000256" key="2">
    <source>
        <dbReference type="PROSITE-ProRule" id="PRU01248"/>
    </source>
</evidence>
<name>A0ABV5SDN3_9ACTN</name>
<evidence type="ECO:0000313" key="5">
    <source>
        <dbReference type="Proteomes" id="UP001589532"/>
    </source>
</evidence>
<dbReference type="InterPro" id="IPR044068">
    <property type="entry name" value="CB"/>
</dbReference>
<comment type="caution">
    <text evidence="4">The sequence shown here is derived from an EMBL/GenBank/DDBJ whole genome shotgun (WGS) entry which is preliminary data.</text>
</comment>
<reference evidence="4 5" key="1">
    <citation type="submission" date="2024-09" db="EMBL/GenBank/DDBJ databases">
        <authorList>
            <person name="Sun Q."/>
            <person name="Mori K."/>
        </authorList>
    </citation>
    <scope>NUCLEOTIDE SEQUENCE [LARGE SCALE GENOMIC DNA]</scope>
    <source>
        <strain evidence="4 5">JCM 3143</strain>
    </source>
</reference>
<evidence type="ECO:0000259" key="3">
    <source>
        <dbReference type="PROSITE" id="PS51900"/>
    </source>
</evidence>
<dbReference type="SUPFAM" id="SSF56349">
    <property type="entry name" value="DNA breaking-rejoining enzymes"/>
    <property type="match status" value="1"/>
</dbReference>
<evidence type="ECO:0000313" key="4">
    <source>
        <dbReference type="EMBL" id="MFB9629780.1"/>
    </source>
</evidence>
<dbReference type="Pfam" id="PF14659">
    <property type="entry name" value="Phage_int_SAM_3"/>
    <property type="match status" value="1"/>
</dbReference>
<keyword evidence="1 2" id="KW-0238">DNA-binding</keyword>
<sequence length="172" mass="19857">MVVFAVHAGNYRFRLMDRRSLRSVTLREDCVAMSGGRWYRDWCGRCRERLRRGGFATAEQACQAGRAIIAADQNDPVSMGYTLARWLRHWLGTQHQLRSSTRETYADHVRLYLIPYLGRIELAELAVRDIARMFAVLAKRRNRYGEPIASSTLHRIRATLPCTGSGRRCARR</sequence>
<dbReference type="InterPro" id="IPR010998">
    <property type="entry name" value="Integrase_recombinase_N"/>
</dbReference>
<dbReference type="Proteomes" id="UP001589532">
    <property type="component" value="Unassembled WGS sequence"/>
</dbReference>